<protein>
    <submittedName>
        <fullName evidence="2">Uncharacterized protein</fullName>
    </submittedName>
</protein>
<accession>A0ABQ7W697</accession>
<dbReference type="Proteomes" id="UP000826656">
    <property type="component" value="Unassembled WGS sequence"/>
</dbReference>
<feature type="compositionally biased region" description="Low complexity" evidence="1">
    <location>
        <begin position="42"/>
        <end position="65"/>
    </location>
</feature>
<evidence type="ECO:0000256" key="1">
    <source>
        <dbReference type="SAM" id="MobiDB-lite"/>
    </source>
</evidence>
<sequence>MEFAQQQHQAANMQQQQQFGFHPQHQQFPPSVHGPSTVSLLSPHSATTTPSSNTSSPSSPSAFHPHMPPHHEPSPFHNPYNLWMATRPQGGPFNALFPSSSLPMMHPSNSMMSLSPLNASCSGSNAAGSAAMLGPPHLHQPPFPPFYEQQPSQHFD</sequence>
<comment type="caution">
    <text evidence="2">The sequence shown here is derived from an EMBL/GenBank/DDBJ whole genome shotgun (WGS) entry which is preliminary data.</text>
</comment>
<evidence type="ECO:0000313" key="3">
    <source>
        <dbReference type="Proteomes" id="UP000826656"/>
    </source>
</evidence>
<feature type="region of interest" description="Disordered" evidence="1">
    <location>
        <begin position="1"/>
        <end position="85"/>
    </location>
</feature>
<evidence type="ECO:0000313" key="2">
    <source>
        <dbReference type="EMBL" id="KAH0776229.1"/>
    </source>
</evidence>
<gene>
    <name evidence="2" type="ORF">KY290_007640</name>
</gene>
<organism evidence="2 3">
    <name type="scientific">Solanum tuberosum</name>
    <name type="common">Potato</name>
    <dbReference type="NCBI Taxonomy" id="4113"/>
    <lineage>
        <taxon>Eukaryota</taxon>
        <taxon>Viridiplantae</taxon>
        <taxon>Streptophyta</taxon>
        <taxon>Embryophyta</taxon>
        <taxon>Tracheophyta</taxon>
        <taxon>Spermatophyta</taxon>
        <taxon>Magnoliopsida</taxon>
        <taxon>eudicotyledons</taxon>
        <taxon>Gunneridae</taxon>
        <taxon>Pentapetalae</taxon>
        <taxon>asterids</taxon>
        <taxon>lamiids</taxon>
        <taxon>Solanales</taxon>
        <taxon>Solanaceae</taxon>
        <taxon>Solanoideae</taxon>
        <taxon>Solaneae</taxon>
        <taxon>Solanum</taxon>
    </lineage>
</organism>
<feature type="compositionally biased region" description="Low complexity" evidence="1">
    <location>
        <begin position="122"/>
        <end position="137"/>
    </location>
</feature>
<name>A0ABQ7W697_SOLTU</name>
<feature type="region of interest" description="Disordered" evidence="1">
    <location>
        <begin position="122"/>
        <end position="156"/>
    </location>
</feature>
<feature type="compositionally biased region" description="Low complexity" evidence="1">
    <location>
        <begin position="1"/>
        <end position="30"/>
    </location>
</feature>
<proteinExistence type="predicted"/>
<reference evidence="2 3" key="1">
    <citation type="journal article" date="2021" name="bioRxiv">
        <title>Chromosome-scale and haplotype-resolved genome assembly of a tetraploid potato cultivar.</title>
        <authorList>
            <person name="Sun H."/>
            <person name="Jiao W.-B."/>
            <person name="Krause K."/>
            <person name="Campoy J.A."/>
            <person name="Goel M."/>
            <person name="Folz-Donahue K."/>
            <person name="Kukat C."/>
            <person name="Huettel B."/>
            <person name="Schneeberger K."/>
        </authorList>
    </citation>
    <scope>NUCLEOTIDE SEQUENCE [LARGE SCALE GENOMIC DNA]</scope>
    <source>
        <strain evidence="2">SolTubOtavaFocal</strain>
        <tissue evidence="2">Leaves</tissue>
    </source>
</reference>
<dbReference type="EMBL" id="JAIVGD010000003">
    <property type="protein sequence ID" value="KAH0776229.1"/>
    <property type="molecule type" value="Genomic_DNA"/>
</dbReference>
<keyword evidence="3" id="KW-1185">Reference proteome</keyword>
<feature type="compositionally biased region" description="Low complexity" evidence="1">
    <location>
        <begin position="146"/>
        <end position="156"/>
    </location>
</feature>